<proteinExistence type="predicted"/>
<evidence type="ECO:0000256" key="1">
    <source>
        <dbReference type="SAM" id="SignalP"/>
    </source>
</evidence>
<dbReference type="PANTHER" id="PTHR33592:SF5">
    <property type="entry name" value="TRANSMEMBRANE PROTEIN"/>
    <property type="match status" value="1"/>
</dbReference>
<dbReference type="AlphaFoldDB" id="A0A1R3G9P6"/>
<evidence type="ECO:0000313" key="2">
    <source>
        <dbReference type="EMBL" id="OMO54781.1"/>
    </source>
</evidence>
<dbReference type="OrthoDB" id="976687at2759"/>
<keyword evidence="1" id="KW-0732">Signal</keyword>
<organism evidence="2 3">
    <name type="scientific">Corchorus capsularis</name>
    <name type="common">Jute</name>
    <dbReference type="NCBI Taxonomy" id="210143"/>
    <lineage>
        <taxon>Eukaryota</taxon>
        <taxon>Viridiplantae</taxon>
        <taxon>Streptophyta</taxon>
        <taxon>Embryophyta</taxon>
        <taxon>Tracheophyta</taxon>
        <taxon>Spermatophyta</taxon>
        <taxon>Magnoliopsida</taxon>
        <taxon>eudicotyledons</taxon>
        <taxon>Gunneridae</taxon>
        <taxon>Pentapetalae</taxon>
        <taxon>rosids</taxon>
        <taxon>malvids</taxon>
        <taxon>Malvales</taxon>
        <taxon>Malvaceae</taxon>
        <taxon>Grewioideae</taxon>
        <taxon>Apeibeae</taxon>
        <taxon>Corchorus</taxon>
    </lineage>
</organism>
<accession>A0A1R3G9P6</accession>
<keyword evidence="3" id="KW-1185">Reference proteome</keyword>
<evidence type="ECO:0000313" key="3">
    <source>
        <dbReference type="Proteomes" id="UP000188268"/>
    </source>
</evidence>
<comment type="caution">
    <text evidence="2">The sequence shown here is derived from an EMBL/GenBank/DDBJ whole genome shotgun (WGS) entry which is preliminary data.</text>
</comment>
<dbReference type="EMBL" id="AWWV01014881">
    <property type="protein sequence ID" value="OMO54781.1"/>
    <property type="molecule type" value="Genomic_DNA"/>
</dbReference>
<feature type="chain" id="PRO_5012865004" evidence="1">
    <location>
        <begin position="25"/>
        <end position="101"/>
    </location>
</feature>
<dbReference type="PANTHER" id="PTHR33592">
    <property type="entry name" value="TRANSMEMBRANE PROTEIN"/>
    <property type="match status" value="1"/>
</dbReference>
<name>A0A1R3G9P6_COCAP</name>
<reference evidence="2 3" key="1">
    <citation type="submission" date="2013-09" db="EMBL/GenBank/DDBJ databases">
        <title>Corchorus capsularis genome sequencing.</title>
        <authorList>
            <person name="Alam M."/>
            <person name="Haque M.S."/>
            <person name="Islam M.S."/>
            <person name="Emdad E.M."/>
            <person name="Islam M.M."/>
            <person name="Ahmed B."/>
            <person name="Halim A."/>
            <person name="Hossen Q.M.M."/>
            <person name="Hossain M.Z."/>
            <person name="Ahmed R."/>
            <person name="Khan M.M."/>
            <person name="Islam R."/>
            <person name="Rashid M.M."/>
            <person name="Khan S.A."/>
            <person name="Rahman M.S."/>
            <person name="Alam M."/>
        </authorList>
    </citation>
    <scope>NUCLEOTIDE SEQUENCE [LARGE SCALE GENOMIC DNA]</scope>
    <source>
        <strain evidence="3">cv. CVL-1</strain>
        <tissue evidence="2">Whole seedling</tissue>
    </source>
</reference>
<protein>
    <submittedName>
        <fullName evidence="2">Uncharacterized protein</fullName>
    </submittedName>
</protein>
<dbReference type="Proteomes" id="UP000188268">
    <property type="component" value="Unassembled WGS sequence"/>
</dbReference>
<gene>
    <name evidence="2" type="ORF">CCACVL1_27576</name>
</gene>
<dbReference type="Gramene" id="OMO54781">
    <property type="protein sequence ID" value="OMO54781"/>
    <property type="gene ID" value="CCACVL1_27576"/>
</dbReference>
<feature type="signal peptide" evidence="1">
    <location>
        <begin position="1"/>
        <end position="24"/>
    </location>
</feature>
<dbReference type="OMA" id="TMLVNTK"/>
<sequence>MRVLSIALAALVLLFLLQIQTLNASRLLHEESKLVKKLDLLQSLQKGPVPPSEGSSCTNIPGSGGPGCPLNEMHYAGGAALPRAGTYPSLTVQFGVATGRK</sequence>